<protein>
    <submittedName>
        <fullName evidence="2">Uncharacterized protein</fullName>
    </submittedName>
</protein>
<evidence type="ECO:0000256" key="1">
    <source>
        <dbReference type="SAM" id="MobiDB-lite"/>
    </source>
</evidence>
<gene>
    <name evidence="2" type="ORF">PoB_001548900</name>
</gene>
<dbReference type="Proteomes" id="UP000735302">
    <property type="component" value="Unassembled WGS sequence"/>
</dbReference>
<feature type="compositionally biased region" description="Basic and acidic residues" evidence="1">
    <location>
        <begin position="60"/>
        <end position="71"/>
    </location>
</feature>
<dbReference type="EMBL" id="BLXT01001900">
    <property type="protein sequence ID" value="GFN88983.1"/>
    <property type="molecule type" value="Genomic_DNA"/>
</dbReference>
<proteinExistence type="predicted"/>
<evidence type="ECO:0000313" key="2">
    <source>
        <dbReference type="EMBL" id="GFN88983.1"/>
    </source>
</evidence>
<name>A0AAV3Z3L2_9GAST</name>
<accession>A0AAV3Z3L2</accession>
<evidence type="ECO:0000313" key="3">
    <source>
        <dbReference type="Proteomes" id="UP000735302"/>
    </source>
</evidence>
<reference evidence="2 3" key="1">
    <citation type="journal article" date="2021" name="Elife">
        <title>Chloroplast acquisition without the gene transfer in kleptoplastic sea slugs, Plakobranchus ocellatus.</title>
        <authorList>
            <person name="Maeda T."/>
            <person name="Takahashi S."/>
            <person name="Yoshida T."/>
            <person name="Shimamura S."/>
            <person name="Takaki Y."/>
            <person name="Nagai Y."/>
            <person name="Toyoda A."/>
            <person name="Suzuki Y."/>
            <person name="Arimoto A."/>
            <person name="Ishii H."/>
            <person name="Satoh N."/>
            <person name="Nishiyama T."/>
            <person name="Hasebe M."/>
            <person name="Maruyama T."/>
            <person name="Minagawa J."/>
            <person name="Obokata J."/>
            <person name="Shigenobu S."/>
        </authorList>
    </citation>
    <scope>NUCLEOTIDE SEQUENCE [LARGE SCALE GENOMIC DNA]</scope>
</reference>
<dbReference type="AlphaFoldDB" id="A0AAV3Z3L2"/>
<sequence length="125" mass="13759">MPPLQTRDRWVHAGPRTGAMAIVSQTPPLRDRENADKIGALQAACLSGGPRQARQGVTDRGMDEPALAERESAVKPCWPGCRAQPDLWRNRNDDIHHMALSPYNIVLEREHKTTGTAGTDGVNDR</sequence>
<comment type="caution">
    <text evidence="2">The sequence shown here is derived from an EMBL/GenBank/DDBJ whole genome shotgun (WGS) entry which is preliminary data.</text>
</comment>
<organism evidence="2 3">
    <name type="scientific">Plakobranchus ocellatus</name>
    <dbReference type="NCBI Taxonomy" id="259542"/>
    <lineage>
        <taxon>Eukaryota</taxon>
        <taxon>Metazoa</taxon>
        <taxon>Spiralia</taxon>
        <taxon>Lophotrochozoa</taxon>
        <taxon>Mollusca</taxon>
        <taxon>Gastropoda</taxon>
        <taxon>Heterobranchia</taxon>
        <taxon>Euthyneura</taxon>
        <taxon>Panpulmonata</taxon>
        <taxon>Sacoglossa</taxon>
        <taxon>Placobranchoidea</taxon>
        <taxon>Plakobranchidae</taxon>
        <taxon>Plakobranchus</taxon>
    </lineage>
</organism>
<feature type="region of interest" description="Disordered" evidence="1">
    <location>
        <begin position="48"/>
        <end position="71"/>
    </location>
</feature>
<keyword evidence="3" id="KW-1185">Reference proteome</keyword>